<evidence type="ECO:0000313" key="9">
    <source>
        <dbReference type="Proteomes" id="UP001195483"/>
    </source>
</evidence>
<dbReference type="Pfam" id="PF00069">
    <property type="entry name" value="Pkinase"/>
    <property type="match status" value="1"/>
</dbReference>
<reference evidence="8" key="3">
    <citation type="submission" date="2023-05" db="EMBL/GenBank/DDBJ databases">
        <authorList>
            <person name="Smith C.H."/>
        </authorList>
    </citation>
    <scope>NUCLEOTIDE SEQUENCE</scope>
    <source>
        <strain evidence="8">CHS0354</strain>
        <tissue evidence="8">Mantle</tissue>
    </source>
</reference>
<dbReference type="Gene3D" id="3.30.200.20">
    <property type="entry name" value="Phosphorylase Kinase, domain 1"/>
    <property type="match status" value="1"/>
</dbReference>
<feature type="region of interest" description="Disordered" evidence="6">
    <location>
        <begin position="1276"/>
        <end position="1312"/>
    </location>
</feature>
<evidence type="ECO:0000259" key="7">
    <source>
        <dbReference type="PROSITE" id="PS50011"/>
    </source>
</evidence>
<dbReference type="InterPro" id="IPR011009">
    <property type="entry name" value="Kinase-like_dom_sf"/>
</dbReference>
<organism evidence="8 9">
    <name type="scientific">Potamilus streckersoni</name>
    <dbReference type="NCBI Taxonomy" id="2493646"/>
    <lineage>
        <taxon>Eukaryota</taxon>
        <taxon>Metazoa</taxon>
        <taxon>Spiralia</taxon>
        <taxon>Lophotrochozoa</taxon>
        <taxon>Mollusca</taxon>
        <taxon>Bivalvia</taxon>
        <taxon>Autobranchia</taxon>
        <taxon>Heteroconchia</taxon>
        <taxon>Palaeoheterodonta</taxon>
        <taxon>Unionida</taxon>
        <taxon>Unionoidea</taxon>
        <taxon>Unionidae</taxon>
        <taxon>Ambleminae</taxon>
        <taxon>Lampsilini</taxon>
        <taxon>Potamilus</taxon>
    </lineage>
</organism>
<dbReference type="PROSITE" id="PS50011">
    <property type="entry name" value="PROTEIN_KINASE_DOM"/>
    <property type="match status" value="1"/>
</dbReference>
<feature type="compositionally biased region" description="Basic and acidic residues" evidence="6">
    <location>
        <begin position="1123"/>
        <end position="1141"/>
    </location>
</feature>
<keyword evidence="9" id="KW-1185">Reference proteome</keyword>
<name>A0AAE0VXK3_9BIVA</name>
<keyword evidence="3" id="KW-0547">Nucleotide-binding</keyword>
<proteinExistence type="predicted"/>
<comment type="caution">
    <text evidence="8">The sequence shown here is derived from an EMBL/GenBank/DDBJ whole genome shotgun (WGS) entry which is preliminary data.</text>
</comment>
<sequence>MTYMGAFTSPIRSRNEHLKVHPPTIHIAGCVTGGLKRLYQQIQSNIVPRLYDHGYYTAENGHFQPKGKCVVASRYMVTRVLLAKGQSAVLVMAEDLFNNNKRVIIKVLHVQFYEVGLQESHCLLGLRVADPYNYSHTLRLLATFTFDGHYCMVFEPLLPDPLTCIFREIPQHYLLSSIRKIALRLLASVGFLHQQNIIHADLKPENILLKDKSDLDSVHIVDFGNALNYVHREVSVYYNDFELQTPLYRAPEVMFGLPFGTEIDMWSIGCILAELYMGKPLFHGKRKEEILQQMTQLLGPLPSYIFQRGKFFPKFKQYTGLSNQCQVEDILRNYLHCRDFGFVSFLAGLLHYDPDVRLTVSEAARHPFLAGEFPVAYMFPQSHDKSAGYSAILLNTVIYQSSPVVSPDIQKRQPSSIELLRLGTSSCHDPPRMAVVDPIQKLTSHEKDRLARLNSFESSQDQGLRNLSQSSKCDMISSVRSSSHNLERKDIGNSTCQEKAVVEDLRWSTEQQHTVHSRESVYEGSQLNQIIKGEQLCLERHSHNNMDKNSVFRENVIIRPVPNDGLDRPKNREDVCVLKEKKPFNYRLGCEMDTAASRDVNSEGEYEMEEIISGNVDINRKSLSKRTVSKTGRKQRRPVSYICKSESWVPNHSSLNPNQNSEDKVILQRHNQRIMVPVSQDLCVSAKLESNATVKPENIEDRRDKLINAEKPQVRIHSPRYGTNNHTITGNDRKSLCNLQNINPSVHPLDMHIMHKQCKIVGPADETFVLKEKVIPCKNKPRKVTPSKQDIFHSRSKQGNLKDTSDKFSNNCRYKEIRSRVDNELEEFEILSPKQSLRHVSTHKELVLKRSHQCDEDIHLISKKRSKIEDKSRALKQSIKQNISSSSSSSSLFSSSYNDKEKLERRATCASAEVPPNLHKFDCPSSSVKSYDFKQILNEDKNLAVNDSNPDSVLDDTTNHKLDSCSKNFSGTMSFGEEKFEGSSLQYCKDNKIHLNSKRLERSFITVDSRNASLSEAEFPKKIRTNSSDRKSLEESHANEKICACNCDASFLRSSQKYWSCQEMEQQPTCKRSSVNEQTPNSCIHGQERAMLDNIDKYSDESFIDSRHSADVYSEAAVKDKCNHKDCSSSSNHDESLKTSEVKLNSNKTETVIQRHSFEKDFETVFQKNSFEKNSDINEFSPTGSKNLLQQGKSKKNITDAKVQIQVQRRKAETKSSVIHDPYHFQGSEEKIRGKFITDQQNSERFGEFARSRTWSEKGSAHMTFTYVNDCEKSSSRRSKKRLTYDNNNPLKSAGLSNTSQKIRGKKHTSEKKNTLDRTFSVDIDIKNDNSNSIKFCSKSLKWNHSKKKFCPRDKNSDKIRSSIGNDRRKSTESNIKFTEGYRNSTFIHQDSEQERQSEFSSSVKVRRSLDEANIFISQRPLEMNTDLHLIPSDDELEIQSKCYGQSGFSVHRNSINQEEAYSGRLENQSTQSLKSEFRKEVGNVTLLNKQYDSVGTPVLHIQRFGTQSTDISAEEEDEEVMLL</sequence>
<protein>
    <recommendedName>
        <fullName evidence="7">Protein kinase domain-containing protein</fullName>
    </recommendedName>
</protein>
<evidence type="ECO:0000256" key="6">
    <source>
        <dbReference type="SAM" id="MobiDB-lite"/>
    </source>
</evidence>
<dbReference type="SUPFAM" id="SSF56112">
    <property type="entry name" value="Protein kinase-like (PK-like)"/>
    <property type="match status" value="1"/>
</dbReference>
<evidence type="ECO:0000256" key="4">
    <source>
        <dbReference type="ARBA" id="ARBA00022777"/>
    </source>
</evidence>
<accession>A0AAE0VXK3</accession>
<keyword evidence="1" id="KW-0723">Serine/threonine-protein kinase</keyword>
<feature type="region of interest" description="Disordered" evidence="6">
    <location>
        <begin position="1352"/>
        <end position="1371"/>
    </location>
</feature>
<dbReference type="GO" id="GO:0005524">
    <property type="term" value="F:ATP binding"/>
    <property type="evidence" value="ECO:0007669"/>
    <property type="project" value="UniProtKB-KW"/>
</dbReference>
<evidence type="ECO:0000256" key="2">
    <source>
        <dbReference type="ARBA" id="ARBA00022679"/>
    </source>
</evidence>
<dbReference type="SMART" id="SM00220">
    <property type="entry name" value="S_TKc"/>
    <property type="match status" value="1"/>
</dbReference>
<reference evidence="8" key="1">
    <citation type="journal article" date="2021" name="Genome Biol. Evol.">
        <title>A High-Quality Reference Genome for a Parasitic Bivalve with Doubly Uniparental Inheritance (Bivalvia: Unionida).</title>
        <authorList>
            <person name="Smith C.H."/>
        </authorList>
    </citation>
    <scope>NUCLEOTIDE SEQUENCE</scope>
    <source>
        <strain evidence="8">CHS0354</strain>
    </source>
</reference>
<reference evidence="8" key="2">
    <citation type="journal article" date="2021" name="Genome Biol. Evol.">
        <title>Developing a high-quality reference genome for a parasitic bivalve with doubly uniparental inheritance (Bivalvia: Unionida).</title>
        <authorList>
            <person name="Smith C.H."/>
        </authorList>
    </citation>
    <scope>NUCLEOTIDE SEQUENCE</scope>
    <source>
        <strain evidence="8">CHS0354</strain>
        <tissue evidence="8">Mantle</tissue>
    </source>
</reference>
<feature type="compositionally biased region" description="Polar residues" evidence="6">
    <location>
        <begin position="1285"/>
        <end position="1302"/>
    </location>
</feature>
<evidence type="ECO:0000256" key="5">
    <source>
        <dbReference type="ARBA" id="ARBA00022840"/>
    </source>
</evidence>
<dbReference type="PANTHER" id="PTHR24058">
    <property type="entry name" value="DUAL SPECIFICITY PROTEIN KINASE"/>
    <property type="match status" value="1"/>
</dbReference>
<keyword evidence="4" id="KW-0418">Kinase</keyword>
<dbReference type="PROSITE" id="PS00108">
    <property type="entry name" value="PROTEIN_KINASE_ST"/>
    <property type="match status" value="1"/>
</dbReference>
<dbReference type="Proteomes" id="UP001195483">
    <property type="component" value="Unassembled WGS sequence"/>
</dbReference>
<feature type="domain" description="Protein kinase" evidence="7">
    <location>
        <begin position="76"/>
        <end position="369"/>
    </location>
</feature>
<dbReference type="GO" id="GO:0004674">
    <property type="term" value="F:protein serine/threonine kinase activity"/>
    <property type="evidence" value="ECO:0007669"/>
    <property type="project" value="UniProtKB-KW"/>
</dbReference>
<evidence type="ECO:0000256" key="1">
    <source>
        <dbReference type="ARBA" id="ARBA00022527"/>
    </source>
</evidence>
<dbReference type="InterPro" id="IPR008271">
    <property type="entry name" value="Ser/Thr_kinase_AS"/>
</dbReference>
<dbReference type="InterPro" id="IPR050494">
    <property type="entry name" value="Ser_Thr_dual-spec_kinase"/>
</dbReference>
<dbReference type="Gene3D" id="1.10.510.10">
    <property type="entry name" value="Transferase(Phosphotransferase) domain 1"/>
    <property type="match status" value="1"/>
</dbReference>
<dbReference type="InterPro" id="IPR000719">
    <property type="entry name" value="Prot_kinase_dom"/>
</dbReference>
<evidence type="ECO:0000256" key="3">
    <source>
        <dbReference type="ARBA" id="ARBA00022741"/>
    </source>
</evidence>
<dbReference type="PANTHER" id="PTHR24058:SF130">
    <property type="entry name" value="SERINE_THREONINE PROTEIN KINASES-RELATED"/>
    <property type="match status" value="1"/>
</dbReference>
<keyword evidence="2" id="KW-0808">Transferase</keyword>
<keyword evidence="5" id="KW-0067">ATP-binding</keyword>
<gene>
    <name evidence="8" type="ORF">CHS0354_011699</name>
</gene>
<dbReference type="EMBL" id="JAEAOA010000714">
    <property type="protein sequence ID" value="KAK3592907.1"/>
    <property type="molecule type" value="Genomic_DNA"/>
</dbReference>
<evidence type="ECO:0000313" key="8">
    <source>
        <dbReference type="EMBL" id="KAK3592907.1"/>
    </source>
</evidence>
<feature type="region of interest" description="Disordered" evidence="6">
    <location>
        <begin position="1123"/>
        <end position="1143"/>
    </location>
</feature>